<protein>
    <submittedName>
        <fullName evidence="1">Uncharacterized protein</fullName>
    </submittedName>
</protein>
<comment type="caution">
    <text evidence="1">The sequence shown here is derived from an EMBL/GenBank/DDBJ whole genome shotgun (WGS) entry which is preliminary data.</text>
</comment>
<proteinExistence type="predicted"/>
<reference evidence="1" key="1">
    <citation type="submission" date="2023-03" db="EMBL/GenBank/DDBJ databases">
        <title>Chromosome-level genomes of two armyworms, Mythimna separata and Mythimna loreyi, provide insights into the biosynthesis and reception of sex pheromones.</title>
        <authorList>
            <person name="Zhao H."/>
        </authorList>
    </citation>
    <scope>NUCLEOTIDE SEQUENCE</scope>
    <source>
        <strain evidence="1">BeijingLab</strain>
    </source>
</reference>
<dbReference type="Proteomes" id="UP001231649">
    <property type="component" value="Chromosome 32"/>
</dbReference>
<organism evidence="1 2">
    <name type="scientific">Mythimna loreyi</name>
    <dbReference type="NCBI Taxonomy" id="667449"/>
    <lineage>
        <taxon>Eukaryota</taxon>
        <taxon>Metazoa</taxon>
        <taxon>Ecdysozoa</taxon>
        <taxon>Arthropoda</taxon>
        <taxon>Hexapoda</taxon>
        <taxon>Insecta</taxon>
        <taxon>Pterygota</taxon>
        <taxon>Neoptera</taxon>
        <taxon>Endopterygota</taxon>
        <taxon>Lepidoptera</taxon>
        <taxon>Glossata</taxon>
        <taxon>Ditrysia</taxon>
        <taxon>Noctuoidea</taxon>
        <taxon>Noctuidae</taxon>
        <taxon>Noctuinae</taxon>
        <taxon>Hadenini</taxon>
        <taxon>Mythimna</taxon>
    </lineage>
</organism>
<name>A0ACC2PZ12_9NEOP</name>
<sequence>MEGLLLRQLIIAEAVQKISTNIKKDSANRKTAEYIRKRLVNLEELWDEFDNNHKKLTVLCDNKHEYFQSGTYLSVKELYIATCALLMDTTPTETMAKQGTSSQGQGDEHQDVSTEDKDMY</sequence>
<gene>
    <name evidence="1" type="ORF">PYW08_013087</name>
</gene>
<keyword evidence="2" id="KW-1185">Reference proteome</keyword>
<accession>A0ACC2PZ12</accession>
<evidence type="ECO:0000313" key="1">
    <source>
        <dbReference type="EMBL" id="KAJ8704363.1"/>
    </source>
</evidence>
<dbReference type="EMBL" id="CM056808">
    <property type="protein sequence ID" value="KAJ8704363.1"/>
    <property type="molecule type" value="Genomic_DNA"/>
</dbReference>
<evidence type="ECO:0000313" key="2">
    <source>
        <dbReference type="Proteomes" id="UP001231649"/>
    </source>
</evidence>